<sequence length="372" mass="40747">TFSRGFKRGRVHGEGANAMSYVAKSSEEAQWLVAKGEDVVVIRGVEYKMLFKPWFTRAELEDRRRQEEETKFRVTAIRVPLRAMFHVPDLIQQSMGAIILQHPPEPDAARPKLMNLKFELSRDAEERFEPTLAMKLEDGELYNVELVCKNTSWCTRCRWWYHTESVGCPRAGEGEKATGFGASGGERDRNRGWNQGEVVFQRGIREEARDVAFPQGGARGTNLTGGGTRDVHLRAPRSGSHVASQNQGNGEQADARAATPPASRLAGTGGAGERVGGLPVGAGGAEHMGTAMTWGQYQGQGDPYLQLVQQNPMWQQPLLGGTPQGYWAGLGYPGMQYLNQYLGYLSQRSGEGLGRQPQGIGASQPGLLEEAG</sequence>
<comment type="caution">
    <text evidence="3">The sequence shown here is derived from an EMBL/GenBank/DDBJ whole genome shotgun (WGS) entry which is preliminary data.</text>
</comment>
<dbReference type="EMBL" id="BFEA01004037">
    <property type="protein sequence ID" value="GBG46117.1"/>
    <property type="molecule type" value="Genomic_DNA"/>
</dbReference>
<evidence type="ECO:0000313" key="3">
    <source>
        <dbReference type="EMBL" id="GBG46300.1"/>
    </source>
</evidence>
<evidence type="ECO:0000313" key="4">
    <source>
        <dbReference type="Proteomes" id="UP000265515"/>
    </source>
</evidence>
<feature type="compositionally biased region" description="Polar residues" evidence="1">
    <location>
        <begin position="241"/>
        <end position="250"/>
    </location>
</feature>
<name>A0A388JKP4_CHABU</name>
<dbReference type="Proteomes" id="UP000265515">
    <property type="component" value="Unassembled WGS sequence"/>
</dbReference>
<evidence type="ECO:0000313" key="2">
    <source>
        <dbReference type="EMBL" id="GBG46117.1"/>
    </source>
</evidence>
<feature type="region of interest" description="Disordered" evidence="1">
    <location>
        <begin position="214"/>
        <end position="274"/>
    </location>
</feature>
<dbReference type="Gramene" id="GBG46300">
    <property type="protein sequence ID" value="GBG46300"/>
    <property type="gene ID" value="CBR_g79697"/>
</dbReference>
<gene>
    <name evidence="2" type="ORF">CBR_g79514</name>
    <name evidence="3" type="ORF">CBR_g79697</name>
</gene>
<feature type="non-terminal residue" evidence="3">
    <location>
        <position position="1"/>
    </location>
</feature>
<dbReference type="PROSITE" id="PS50890">
    <property type="entry name" value="PUA"/>
    <property type="match status" value="1"/>
</dbReference>
<dbReference type="AlphaFoldDB" id="A0A388JKP4"/>
<proteinExistence type="predicted"/>
<accession>A0A388JKP4</accession>
<reference evidence="3 4" key="1">
    <citation type="journal article" date="2018" name="Cell">
        <title>The Chara Genome: Secondary Complexity and Implications for Plant Terrestrialization.</title>
        <authorList>
            <person name="Nishiyama T."/>
            <person name="Sakayama H."/>
            <person name="Vries J.D."/>
            <person name="Buschmann H."/>
            <person name="Saint-Marcoux D."/>
            <person name="Ullrich K.K."/>
            <person name="Haas F.B."/>
            <person name="Vanderstraeten L."/>
            <person name="Becker D."/>
            <person name="Lang D."/>
            <person name="Vosolsobe S."/>
            <person name="Rombauts S."/>
            <person name="Wilhelmsson P.K.I."/>
            <person name="Janitza P."/>
            <person name="Kern R."/>
            <person name="Heyl A."/>
            <person name="Rumpler F."/>
            <person name="Villalobos L.I.A.C."/>
            <person name="Clay J.M."/>
            <person name="Skokan R."/>
            <person name="Toyoda A."/>
            <person name="Suzuki Y."/>
            <person name="Kagoshima H."/>
            <person name="Schijlen E."/>
            <person name="Tajeshwar N."/>
            <person name="Catarino B."/>
            <person name="Hetherington A.J."/>
            <person name="Saltykova A."/>
            <person name="Bonnot C."/>
            <person name="Breuninger H."/>
            <person name="Symeonidi A."/>
            <person name="Radhakrishnan G.V."/>
            <person name="Van Nieuwerburgh F."/>
            <person name="Deforce D."/>
            <person name="Chang C."/>
            <person name="Karol K.G."/>
            <person name="Hedrich R."/>
            <person name="Ulvskov P."/>
            <person name="Glockner G."/>
            <person name="Delwiche C.F."/>
            <person name="Petrasek J."/>
            <person name="Van de Peer Y."/>
            <person name="Friml J."/>
            <person name="Beilby M."/>
            <person name="Dolan L."/>
            <person name="Kohara Y."/>
            <person name="Sugano S."/>
            <person name="Fujiyama A."/>
            <person name="Delaux P.-M."/>
            <person name="Quint M."/>
            <person name="TheiBen G."/>
            <person name="Hagemann M."/>
            <person name="Harholt J."/>
            <person name="Dunand C."/>
            <person name="Zachgo S."/>
            <person name="Langdale J."/>
            <person name="Maumus F."/>
            <person name="Straeten D.V.D."/>
            <person name="Gould S.B."/>
            <person name="Rensing S.A."/>
        </authorList>
    </citation>
    <scope>NUCLEOTIDE SEQUENCE [LARGE SCALE GENOMIC DNA]</scope>
    <source>
        <strain evidence="3 4">S276</strain>
    </source>
</reference>
<evidence type="ECO:0000256" key="1">
    <source>
        <dbReference type="SAM" id="MobiDB-lite"/>
    </source>
</evidence>
<organism evidence="3 4">
    <name type="scientific">Chara braunii</name>
    <name type="common">Braun's stonewort</name>
    <dbReference type="NCBI Taxonomy" id="69332"/>
    <lineage>
        <taxon>Eukaryota</taxon>
        <taxon>Viridiplantae</taxon>
        <taxon>Streptophyta</taxon>
        <taxon>Charophyceae</taxon>
        <taxon>Charales</taxon>
        <taxon>Characeae</taxon>
        <taxon>Chara</taxon>
    </lineage>
</organism>
<dbReference type="Gramene" id="GBG46117">
    <property type="protein sequence ID" value="GBG46117"/>
    <property type="gene ID" value="CBR_g79514"/>
</dbReference>
<dbReference type="EMBL" id="BFEA01004106">
    <property type="protein sequence ID" value="GBG46300.1"/>
    <property type="molecule type" value="Genomic_DNA"/>
</dbReference>
<protein>
    <submittedName>
        <fullName evidence="3">Uncharacterized protein</fullName>
    </submittedName>
</protein>
<feature type="compositionally biased region" description="Gly residues" evidence="1">
    <location>
        <begin position="217"/>
        <end position="228"/>
    </location>
</feature>
<feature type="region of interest" description="Disordered" evidence="1">
    <location>
        <begin position="352"/>
        <end position="372"/>
    </location>
</feature>
<keyword evidence="4" id="KW-1185">Reference proteome</keyword>